<evidence type="ECO:0000313" key="1">
    <source>
        <dbReference type="EMBL" id="CAQ82500.1"/>
    </source>
</evidence>
<dbReference type="AlphaFoldDB" id="C7BIZ6"/>
<keyword evidence="1" id="KW-0808">Transferase</keyword>
<gene>
    <name evidence="1" type="primary">pdxY</name>
    <name evidence="1" type="ordered locus">PAU_00407</name>
</gene>
<dbReference type="Proteomes" id="UP000002747">
    <property type="component" value="Chromosome"/>
</dbReference>
<organism evidence="1 2">
    <name type="scientific">Photorhabdus asymbiotica subsp. asymbiotica (strain ATCC 43949 / 3105-77)</name>
    <name type="common">Xenorhabdus luminescens (strain 2)</name>
    <dbReference type="NCBI Taxonomy" id="553480"/>
    <lineage>
        <taxon>Bacteria</taxon>
        <taxon>Pseudomonadati</taxon>
        <taxon>Pseudomonadota</taxon>
        <taxon>Gammaproteobacteria</taxon>
        <taxon>Enterobacterales</taxon>
        <taxon>Morganellaceae</taxon>
        <taxon>Photorhabdus</taxon>
    </lineage>
</organism>
<proteinExistence type="predicted"/>
<name>C7BIZ6_PHOAA</name>
<dbReference type="STRING" id="291112.PAU_00407"/>
<sequence>MLLGRTHYIRTEKMSTAITFQYSQIKSLDDFNHRIVTKTFA</sequence>
<accession>C7BIZ6</accession>
<dbReference type="KEGG" id="pay:PAU_00407"/>
<evidence type="ECO:0000313" key="2">
    <source>
        <dbReference type="Proteomes" id="UP000002747"/>
    </source>
</evidence>
<dbReference type="GO" id="GO:0016740">
    <property type="term" value="F:transferase activity"/>
    <property type="evidence" value="ECO:0007669"/>
    <property type="project" value="UniProtKB-KW"/>
</dbReference>
<reference evidence="1 2" key="1">
    <citation type="journal article" date="2009" name="BMC Genomics">
        <title>Comparative genomics of the emerging human pathogen Photorhabdus asymbiotica with the insect pathogen Photorhabdus luminescens.</title>
        <authorList>
            <person name="Wilkinson P."/>
            <person name="Waterfield N.R."/>
            <person name="Crossman L."/>
            <person name="Corton C."/>
            <person name="Sanchez-Contreras M."/>
            <person name="Vlisidou I."/>
            <person name="Barron A."/>
            <person name="Bignell A."/>
            <person name="Clark L."/>
            <person name="Ormond D."/>
            <person name="Mayho M."/>
            <person name="Bason N."/>
            <person name="Smith F."/>
            <person name="Simmonds M."/>
            <person name="Churcher C."/>
            <person name="Harris D."/>
            <person name="Thompson N.R."/>
            <person name="Quail M."/>
            <person name="Parkhill J."/>
            <person name="ffrench-Constant R.H."/>
        </authorList>
    </citation>
    <scope>NUCLEOTIDE SEQUENCE [LARGE SCALE GENOMIC DNA]</scope>
    <source>
        <strain evidence="2">ATCC 43949 / 3105-77</strain>
    </source>
</reference>
<dbReference type="EMBL" id="FM162591">
    <property type="protein sequence ID" value="CAQ82500.1"/>
    <property type="molecule type" value="Genomic_DNA"/>
</dbReference>
<protein>
    <submittedName>
        <fullName evidence="1">Uncharacterized protein</fullName>
    </submittedName>
</protein>